<evidence type="ECO:0000256" key="4">
    <source>
        <dbReference type="ARBA" id="ARBA00022692"/>
    </source>
</evidence>
<dbReference type="OrthoDB" id="1936008at2"/>
<evidence type="ECO:0000256" key="3">
    <source>
        <dbReference type="ARBA" id="ARBA00022475"/>
    </source>
</evidence>
<dbReference type="PANTHER" id="PTHR30012">
    <property type="entry name" value="GENERAL SECRETION PATHWAY PROTEIN"/>
    <property type="match status" value="1"/>
</dbReference>
<dbReference type="InterPro" id="IPR003004">
    <property type="entry name" value="GspF/PilC"/>
</dbReference>
<feature type="domain" description="Type II secretion system protein GspF" evidence="8">
    <location>
        <begin position="266"/>
        <end position="388"/>
    </location>
</feature>
<dbReference type="PRINTS" id="PR00812">
    <property type="entry name" value="BCTERIALGSPF"/>
</dbReference>
<evidence type="ECO:0000256" key="2">
    <source>
        <dbReference type="ARBA" id="ARBA00005745"/>
    </source>
</evidence>
<gene>
    <name evidence="9" type="ORF">FDF74_03775</name>
</gene>
<keyword evidence="3" id="KW-1003">Cell membrane</keyword>
<feature type="transmembrane region" description="Helical" evidence="7">
    <location>
        <begin position="162"/>
        <end position="181"/>
    </location>
</feature>
<feature type="transmembrane region" description="Helical" evidence="7">
    <location>
        <begin position="213"/>
        <end position="234"/>
    </location>
</feature>
<dbReference type="PANTHER" id="PTHR30012:SF0">
    <property type="entry name" value="TYPE II SECRETION SYSTEM PROTEIN F-RELATED"/>
    <property type="match status" value="1"/>
</dbReference>
<accession>A0A6M0R9J6</accession>
<dbReference type="Gene3D" id="1.20.81.30">
    <property type="entry name" value="Type II secretion system (T2SS), domain F"/>
    <property type="match status" value="2"/>
</dbReference>
<evidence type="ECO:0000256" key="5">
    <source>
        <dbReference type="ARBA" id="ARBA00022989"/>
    </source>
</evidence>
<evidence type="ECO:0000256" key="7">
    <source>
        <dbReference type="SAM" id="Phobius"/>
    </source>
</evidence>
<evidence type="ECO:0000256" key="6">
    <source>
        <dbReference type="ARBA" id="ARBA00023136"/>
    </source>
</evidence>
<organism evidence="9 10">
    <name type="scientific">Clostridium niameyense</name>
    <dbReference type="NCBI Taxonomy" id="1622073"/>
    <lineage>
        <taxon>Bacteria</taxon>
        <taxon>Bacillati</taxon>
        <taxon>Bacillota</taxon>
        <taxon>Clostridia</taxon>
        <taxon>Eubacteriales</taxon>
        <taxon>Clostridiaceae</taxon>
        <taxon>Clostridium</taxon>
    </lineage>
</organism>
<keyword evidence="5 7" id="KW-1133">Transmembrane helix</keyword>
<reference evidence="9 10" key="1">
    <citation type="submission" date="2019-04" db="EMBL/GenBank/DDBJ databases">
        <title>Genome sequencing of Clostridium botulinum Groups I-IV and Clostridium butyricum.</title>
        <authorList>
            <person name="Brunt J."/>
            <person name="Van Vliet A.H.M."/>
            <person name="Stringer S.C."/>
            <person name="Carter A.T."/>
            <person name="Peck M.W."/>
        </authorList>
    </citation>
    <scope>NUCLEOTIDE SEQUENCE [LARGE SCALE GENOMIC DNA]</scope>
    <source>
        <strain evidence="9 10">IFR 18/094</strain>
    </source>
</reference>
<dbReference type="Pfam" id="PF00482">
    <property type="entry name" value="T2SSF"/>
    <property type="match status" value="2"/>
</dbReference>
<feature type="transmembrane region" description="Helical" evidence="7">
    <location>
        <begin position="370"/>
        <end position="390"/>
    </location>
</feature>
<comment type="similarity">
    <text evidence="2">Belongs to the GSP F family.</text>
</comment>
<evidence type="ECO:0000313" key="9">
    <source>
        <dbReference type="EMBL" id="NEZ46330.1"/>
    </source>
</evidence>
<feature type="domain" description="Type II secretion system protein GspF" evidence="8">
    <location>
        <begin position="64"/>
        <end position="186"/>
    </location>
</feature>
<dbReference type="RefSeq" id="WP_129582145.1">
    <property type="nucleotide sequence ID" value="NZ_CABKUB010000006.1"/>
</dbReference>
<evidence type="ECO:0000259" key="8">
    <source>
        <dbReference type="Pfam" id="PF00482"/>
    </source>
</evidence>
<comment type="caution">
    <text evidence="9">The sequence shown here is derived from an EMBL/GenBank/DDBJ whole genome shotgun (WGS) entry which is preliminary data.</text>
</comment>
<dbReference type="InterPro" id="IPR042094">
    <property type="entry name" value="T2SS_GspF_sf"/>
</dbReference>
<protein>
    <submittedName>
        <fullName evidence="9">Type II secretion system F family protein</fullName>
    </submittedName>
</protein>
<sequence length="396" mass="46222">MINFNYEALNLKGNKINGTCRQEETKNLYKNLKKKGYFLIKLKRKKYNNSFKNKISIKECSLLCNKLYMLINSGIPITQALSIIALDFKKESIRSSLLSIRNNILDGESIYESFLKFSYIYPSFFINMLYIGEESGRVSEILYELNKYYEKKYKFKGELKTVLMYPVFVIIIFVFMLYFLINKVIPNFMGIFTELGGSIPSNTLKILKLINCINYILILILMLSFSFYTIYKFYNINYRLKYKIDFAKLKVPILGRVYEKMFIINFCNIMSIMTKAGVNINKALGIVVETSENYVLKDKMEKCNEFIKEGLNINYSLHEAGFSNKLFLSMVKIGEESGQLEVSLNNICSIFQKELQDNFKVFIKLIEPTIIILMAIVITFVFINVFIPMINIMELI</sequence>
<dbReference type="Proteomes" id="UP000473885">
    <property type="component" value="Unassembled WGS sequence"/>
</dbReference>
<evidence type="ECO:0000313" key="10">
    <source>
        <dbReference type="Proteomes" id="UP000473885"/>
    </source>
</evidence>
<evidence type="ECO:0000256" key="1">
    <source>
        <dbReference type="ARBA" id="ARBA00004651"/>
    </source>
</evidence>
<keyword evidence="4 7" id="KW-0812">Transmembrane</keyword>
<name>A0A6M0R9J6_9CLOT</name>
<dbReference type="AlphaFoldDB" id="A0A6M0R9J6"/>
<dbReference type="GO" id="GO:0005886">
    <property type="term" value="C:plasma membrane"/>
    <property type="evidence" value="ECO:0007669"/>
    <property type="project" value="UniProtKB-SubCell"/>
</dbReference>
<proteinExistence type="inferred from homology"/>
<keyword evidence="10" id="KW-1185">Reference proteome</keyword>
<dbReference type="InterPro" id="IPR018076">
    <property type="entry name" value="T2SS_GspF_dom"/>
</dbReference>
<comment type="subcellular location">
    <subcellularLocation>
        <location evidence="1">Cell membrane</location>
        <topology evidence="1">Multi-pass membrane protein</topology>
    </subcellularLocation>
</comment>
<dbReference type="EMBL" id="SXDP01000002">
    <property type="protein sequence ID" value="NEZ46330.1"/>
    <property type="molecule type" value="Genomic_DNA"/>
</dbReference>
<keyword evidence="6 7" id="KW-0472">Membrane</keyword>